<dbReference type="GeneID" id="28725831"/>
<sequence>MLFTVDILSRWKTVRRILEARKRKGNSRILRSNGLLSDFERTYDDDELTRAGESVRSFSIFSKGKVTYATDECSSISESKARISVGNTTLAEDYDVECPMGLVQLEKLTGTWHAAVEQEDIDVSTCFEQLSLNSHVCEGYSDMLQQASLRLQGYSGNIGKSIQPIESEVEKKLDILGEKLDLLMHDVHKNVIDVAQAVTRASEYFDWFFPEVNKINGKLSKQGYVLLRRITKVLLHLQDNLISSDIFSNTRSVLLKHYVSFLGKLNAGIHAADVDSHLGLPSINIFAIGNECDLPNKEEIFEVMDEVITSENVTIFDQDGAFIAPVLRGLTKELAVLTVMFGFPNVTQQHQDMMRVLYSFFPDVHFYCKKGRITPCASKVAYNMLQRLSPMEAITSNTSDFIPPYKLPTDAMSPPISMSLSTEDSVKITGTLGGYLYPQISESDCASSEFAGASYAVTCAHVVLSENQEHPYVSVPSTVLQNTYKSALKEESDRYADGSVEKSSFLSEILRIEENMRWQQQNKFGKVVWGERTIINNKLSDFAIIKVSPKFRCHNHLGDDLVGMPDLSLRFKNLYVKRKIINILPGMEVFKIGASSKYTSGNVNGLKMVYWADGKIQSSEFVVSSKQPLFATGGDSGSWILTKLEDELGLGVVGMLHSYDGEQKQIGLFTAITDILRRLHQVTGVQWNINQPSDLIF</sequence>
<dbReference type="InterPro" id="IPR012985">
    <property type="entry name" value="Peptidase_S64_Ssy5"/>
</dbReference>
<gene>
    <name evidence="1" type="ORF">AW171_hschr84520</name>
</gene>
<organism evidence="1 2">
    <name type="scientific">Eremothecium sinecaudum</name>
    <dbReference type="NCBI Taxonomy" id="45286"/>
    <lineage>
        <taxon>Eukaryota</taxon>
        <taxon>Fungi</taxon>
        <taxon>Dikarya</taxon>
        <taxon>Ascomycota</taxon>
        <taxon>Saccharomycotina</taxon>
        <taxon>Saccharomycetes</taxon>
        <taxon>Saccharomycetales</taxon>
        <taxon>Saccharomycetaceae</taxon>
        <taxon>Eremothecium</taxon>
    </lineage>
</organism>
<dbReference type="STRING" id="45286.A0A0X8HW28"/>
<dbReference type="Proteomes" id="UP000243052">
    <property type="component" value="Chromosome viii"/>
</dbReference>
<dbReference type="EMBL" id="CP014248">
    <property type="protein sequence ID" value="AMD22478.1"/>
    <property type="molecule type" value="Genomic_DNA"/>
</dbReference>
<name>A0A0X8HW28_9SACH</name>
<dbReference type="InterPro" id="IPR009003">
    <property type="entry name" value="Peptidase_S1_PA"/>
</dbReference>
<keyword evidence="2" id="KW-1185">Reference proteome</keyword>
<evidence type="ECO:0000313" key="2">
    <source>
        <dbReference type="Proteomes" id="UP000243052"/>
    </source>
</evidence>
<dbReference type="OrthoDB" id="4096087at2759"/>
<dbReference type="AlphaFoldDB" id="A0A0X8HW28"/>
<dbReference type="RefSeq" id="XP_017989474.1">
    <property type="nucleotide sequence ID" value="XM_018134254.1"/>
</dbReference>
<dbReference type="SUPFAM" id="SSF50494">
    <property type="entry name" value="Trypsin-like serine proteases"/>
    <property type="match status" value="1"/>
</dbReference>
<accession>A0A0X8HW28</accession>
<reference evidence="1 2" key="1">
    <citation type="submission" date="2016-01" db="EMBL/GenBank/DDBJ databases">
        <title>Genome sequence of the yeast Holleya sinecauda.</title>
        <authorList>
            <person name="Dietrich F.S."/>
        </authorList>
    </citation>
    <scope>NUCLEOTIDE SEQUENCE [LARGE SCALE GENOMIC DNA]</scope>
    <source>
        <strain evidence="1 2">ATCC 58844</strain>
    </source>
</reference>
<dbReference type="Pfam" id="PF08192">
    <property type="entry name" value="Peptidase_S64"/>
    <property type="match status" value="1"/>
</dbReference>
<evidence type="ECO:0000313" key="1">
    <source>
        <dbReference type="EMBL" id="AMD22478.1"/>
    </source>
</evidence>
<proteinExistence type="predicted"/>
<protein>
    <submittedName>
        <fullName evidence="1">HHL292Cp</fullName>
    </submittedName>
</protein>